<dbReference type="GO" id="GO:0005634">
    <property type="term" value="C:nucleus"/>
    <property type="evidence" value="ECO:0007669"/>
    <property type="project" value="TreeGrafter"/>
</dbReference>
<feature type="domain" description="RRM" evidence="4">
    <location>
        <begin position="229"/>
        <end position="306"/>
    </location>
</feature>
<protein>
    <recommendedName>
        <fullName evidence="4">RRM domain-containing protein</fullName>
    </recommendedName>
</protein>
<dbReference type="InterPro" id="IPR050502">
    <property type="entry name" value="Euk_RNA-bind_prot"/>
</dbReference>
<dbReference type="PANTHER" id="PTHR48025">
    <property type="entry name" value="OS02G0815200 PROTEIN"/>
    <property type="match status" value="1"/>
</dbReference>
<gene>
    <name evidence="5" type="ORF">BEMITA_LOCUS13027</name>
</gene>
<proteinExistence type="predicted"/>
<dbReference type="InterPro" id="IPR012677">
    <property type="entry name" value="Nucleotide-bd_a/b_plait_sf"/>
</dbReference>
<feature type="region of interest" description="Disordered" evidence="3">
    <location>
        <begin position="372"/>
        <end position="443"/>
    </location>
</feature>
<feature type="domain" description="RRM" evidence="4">
    <location>
        <begin position="140"/>
        <end position="218"/>
    </location>
</feature>
<dbReference type="Gene3D" id="3.30.70.330">
    <property type="match status" value="3"/>
</dbReference>
<evidence type="ECO:0000313" key="5">
    <source>
        <dbReference type="EMBL" id="CAH0777013.1"/>
    </source>
</evidence>
<evidence type="ECO:0000256" key="3">
    <source>
        <dbReference type="SAM" id="MobiDB-lite"/>
    </source>
</evidence>
<dbReference type="Pfam" id="PF00076">
    <property type="entry name" value="RRM_1"/>
    <property type="match status" value="2"/>
</dbReference>
<dbReference type="CDD" id="cd12389">
    <property type="entry name" value="RRM2_RAVER"/>
    <property type="match status" value="1"/>
</dbReference>
<keyword evidence="6" id="KW-1185">Reference proteome</keyword>
<dbReference type="SUPFAM" id="SSF54928">
    <property type="entry name" value="RNA-binding domain, RBD"/>
    <property type="match status" value="2"/>
</dbReference>
<feature type="compositionally biased region" description="Polar residues" evidence="3">
    <location>
        <begin position="401"/>
        <end position="425"/>
    </location>
</feature>
<dbReference type="AlphaFoldDB" id="A0A9P0G639"/>
<dbReference type="InterPro" id="IPR000504">
    <property type="entry name" value="RRM_dom"/>
</dbReference>
<dbReference type="CDD" id="cd12390">
    <property type="entry name" value="RRM3_RAVER"/>
    <property type="match status" value="1"/>
</dbReference>
<dbReference type="PANTHER" id="PTHR48025:SF1">
    <property type="entry name" value="RRM DOMAIN-CONTAINING PROTEIN"/>
    <property type="match status" value="1"/>
</dbReference>
<dbReference type="PROSITE" id="PS50102">
    <property type="entry name" value="RRM"/>
    <property type="match status" value="2"/>
</dbReference>
<dbReference type="EMBL" id="OU963869">
    <property type="protein sequence ID" value="CAH0777013.1"/>
    <property type="molecule type" value="Genomic_DNA"/>
</dbReference>
<accession>A0A9P0G639</accession>
<dbReference type="Proteomes" id="UP001152759">
    <property type="component" value="Chromosome 8"/>
</dbReference>
<organism evidence="5 6">
    <name type="scientific">Bemisia tabaci</name>
    <name type="common">Sweetpotato whitefly</name>
    <name type="synonym">Aleurodes tabaci</name>
    <dbReference type="NCBI Taxonomy" id="7038"/>
    <lineage>
        <taxon>Eukaryota</taxon>
        <taxon>Metazoa</taxon>
        <taxon>Ecdysozoa</taxon>
        <taxon>Arthropoda</taxon>
        <taxon>Hexapoda</taxon>
        <taxon>Insecta</taxon>
        <taxon>Pterygota</taxon>
        <taxon>Neoptera</taxon>
        <taxon>Paraneoptera</taxon>
        <taxon>Hemiptera</taxon>
        <taxon>Sternorrhyncha</taxon>
        <taxon>Aleyrodoidea</taxon>
        <taxon>Aleyrodidae</taxon>
        <taxon>Aleyrodinae</taxon>
        <taxon>Bemisia</taxon>
    </lineage>
</organism>
<feature type="region of interest" description="Disordered" evidence="3">
    <location>
        <begin position="656"/>
        <end position="710"/>
    </location>
</feature>
<sequence length="710" mass="77654">MSAEPDNISLACFGGNLLKSDDHKFWDDSQILATASTEAFWDDDEPEEKIRKEILRAKHQFHLNRQLLIKHLPRDVTEEEIRDMLCDFPVQCVHIQNGGTGSKAAKVILEDPEMLEEWDPNKNFFLRGQKIPVSPGPTDGMLCVARLPLTMTESQFTDLVRPFGEIRRHFLMISEKTGESKGYGFVEYTSKDSALQAKSCLDGKYLEGWSLVCDWLDSRLLTFESLHSKCLYVDKLPKDFRDMSEFRKVFSSVVNPPYCQIALKNGYPQDWGLVEYSNAEEAEVAQVSLNGYVLRGQAIRISYYIPGVHAINLYLKLLNDTSSKGKGAGLLPEPSCQTIVQSLQNISKQNPIFAQNLQSIILSQIQATQNGGSETETVKKPTVPTAGTNGTVNPAKGGPQRNGTNSTNPNRFTPTNGVDSNKTPTPSLPSVPRKNGSTLPQNISYLKPNQKIGLASNPTPPNGPSSVVSVSPPVGEIAPHTLSVTTTTDAESQVNLWNGLLRQMPPHTASFPPPPLVQDAPRAAYPMAPPQSSFVPDLAANLPLEVQQNLMNVITNPQSLNQLLTSLRSMGQSYPGTPPPPAVPFQFSSSDTTWSAPQTLQPQTLLPTSISVPVAHSQSLFPSWGASPTFLSSPSPQSLFSPFGAPGLIWSQPATVLASPPPPQLSTPIGQKRRFLPSPEPSPEGNYIGQHSQGIGGHYADSYFKRKKKN</sequence>
<dbReference type="OrthoDB" id="639027at2759"/>
<dbReference type="InterPro" id="IPR035979">
    <property type="entry name" value="RBD_domain_sf"/>
</dbReference>
<dbReference type="GO" id="GO:0003729">
    <property type="term" value="F:mRNA binding"/>
    <property type="evidence" value="ECO:0007669"/>
    <property type="project" value="TreeGrafter"/>
</dbReference>
<evidence type="ECO:0000259" key="4">
    <source>
        <dbReference type="PROSITE" id="PS50102"/>
    </source>
</evidence>
<evidence type="ECO:0000313" key="6">
    <source>
        <dbReference type="Proteomes" id="UP001152759"/>
    </source>
</evidence>
<dbReference type="KEGG" id="btab:109030281"/>
<keyword evidence="1 2" id="KW-0694">RNA-binding</keyword>
<reference evidence="5" key="1">
    <citation type="submission" date="2021-12" db="EMBL/GenBank/DDBJ databases">
        <authorList>
            <person name="King R."/>
        </authorList>
    </citation>
    <scope>NUCLEOTIDE SEQUENCE</scope>
</reference>
<name>A0A9P0G639_BEMTA</name>
<evidence type="ECO:0000256" key="1">
    <source>
        <dbReference type="ARBA" id="ARBA00022884"/>
    </source>
</evidence>
<evidence type="ECO:0000256" key="2">
    <source>
        <dbReference type="PROSITE-ProRule" id="PRU00176"/>
    </source>
</evidence>
<dbReference type="SMART" id="SM00360">
    <property type="entry name" value="RRM"/>
    <property type="match status" value="3"/>
</dbReference>